<dbReference type="InterPro" id="IPR008969">
    <property type="entry name" value="CarboxyPept-like_regulatory"/>
</dbReference>
<dbReference type="Pfam" id="PF00593">
    <property type="entry name" value="TonB_dep_Rec_b-barrel"/>
    <property type="match status" value="1"/>
</dbReference>
<dbReference type="Pfam" id="PF07715">
    <property type="entry name" value="Plug"/>
    <property type="match status" value="1"/>
</dbReference>
<accession>A0A420BFZ1</accession>
<evidence type="ECO:0000256" key="2">
    <source>
        <dbReference type="ARBA" id="ARBA00022448"/>
    </source>
</evidence>
<evidence type="ECO:0000256" key="11">
    <source>
        <dbReference type="ARBA" id="ARBA00023237"/>
    </source>
</evidence>
<proteinExistence type="inferred from homology"/>
<evidence type="ECO:0000259" key="15">
    <source>
        <dbReference type="Pfam" id="PF00593"/>
    </source>
</evidence>
<dbReference type="Pfam" id="PF13715">
    <property type="entry name" value="CarbopepD_reg_2"/>
    <property type="match status" value="1"/>
</dbReference>
<dbReference type="Gene3D" id="2.60.40.1120">
    <property type="entry name" value="Carboxypeptidase-like, regulatory domain"/>
    <property type="match status" value="1"/>
</dbReference>
<keyword evidence="9 13" id="KW-0798">TonB box</keyword>
<dbReference type="OrthoDB" id="9775095at2"/>
<dbReference type="Gene3D" id="2.170.130.10">
    <property type="entry name" value="TonB-dependent receptor, plug domain"/>
    <property type="match status" value="1"/>
</dbReference>
<evidence type="ECO:0000256" key="12">
    <source>
        <dbReference type="PROSITE-ProRule" id="PRU01360"/>
    </source>
</evidence>
<dbReference type="InterPro" id="IPR000531">
    <property type="entry name" value="Beta-barrel_TonB"/>
</dbReference>
<keyword evidence="4" id="KW-0410">Iron transport</keyword>
<keyword evidence="8" id="KW-0406">Ion transport</keyword>
<dbReference type="InterPro" id="IPR012910">
    <property type="entry name" value="Plug_dom"/>
</dbReference>
<evidence type="ECO:0000256" key="3">
    <source>
        <dbReference type="ARBA" id="ARBA00022452"/>
    </source>
</evidence>
<evidence type="ECO:0000256" key="9">
    <source>
        <dbReference type="ARBA" id="ARBA00023077"/>
    </source>
</evidence>
<evidence type="ECO:0000313" key="17">
    <source>
        <dbReference type="EMBL" id="RKE55644.1"/>
    </source>
</evidence>
<dbReference type="SUPFAM" id="SSF56935">
    <property type="entry name" value="Porins"/>
    <property type="match status" value="1"/>
</dbReference>
<evidence type="ECO:0000256" key="1">
    <source>
        <dbReference type="ARBA" id="ARBA00004571"/>
    </source>
</evidence>
<evidence type="ECO:0000256" key="7">
    <source>
        <dbReference type="ARBA" id="ARBA00023004"/>
    </source>
</evidence>
<name>A0A420BFZ1_SPHD1</name>
<keyword evidence="17" id="KW-0675">Receptor</keyword>
<feature type="chain" id="PRO_5018997371" evidence="14">
    <location>
        <begin position="22"/>
        <end position="803"/>
    </location>
</feature>
<dbReference type="InterPro" id="IPR036942">
    <property type="entry name" value="Beta-barrel_TonB_sf"/>
</dbReference>
<feature type="domain" description="TonB-dependent receptor plug" evidence="16">
    <location>
        <begin position="132"/>
        <end position="227"/>
    </location>
</feature>
<evidence type="ECO:0000256" key="13">
    <source>
        <dbReference type="RuleBase" id="RU003357"/>
    </source>
</evidence>
<organism evidence="17 18">
    <name type="scientific">Sphingobacterium detergens</name>
    <dbReference type="NCBI Taxonomy" id="1145106"/>
    <lineage>
        <taxon>Bacteria</taxon>
        <taxon>Pseudomonadati</taxon>
        <taxon>Bacteroidota</taxon>
        <taxon>Sphingobacteriia</taxon>
        <taxon>Sphingobacteriales</taxon>
        <taxon>Sphingobacteriaceae</taxon>
        <taxon>Sphingobacterium</taxon>
    </lineage>
</organism>
<evidence type="ECO:0000256" key="4">
    <source>
        <dbReference type="ARBA" id="ARBA00022496"/>
    </source>
</evidence>
<dbReference type="GO" id="GO:0009279">
    <property type="term" value="C:cell outer membrane"/>
    <property type="evidence" value="ECO:0007669"/>
    <property type="project" value="UniProtKB-SubCell"/>
</dbReference>
<comment type="subcellular location">
    <subcellularLocation>
        <location evidence="1 12">Cell outer membrane</location>
        <topology evidence="1 12">Multi-pass membrane protein</topology>
    </subcellularLocation>
</comment>
<keyword evidence="5 12" id="KW-0812">Transmembrane</keyword>
<feature type="signal peptide" evidence="14">
    <location>
        <begin position="1"/>
        <end position="21"/>
    </location>
</feature>
<evidence type="ECO:0000313" key="18">
    <source>
        <dbReference type="Proteomes" id="UP000286246"/>
    </source>
</evidence>
<evidence type="ECO:0000256" key="10">
    <source>
        <dbReference type="ARBA" id="ARBA00023136"/>
    </source>
</evidence>
<dbReference type="RefSeq" id="WP_120257409.1">
    <property type="nucleotide sequence ID" value="NZ_RAPY01000001.1"/>
</dbReference>
<evidence type="ECO:0000256" key="8">
    <source>
        <dbReference type="ARBA" id="ARBA00023065"/>
    </source>
</evidence>
<comment type="similarity">
    <text evidence="12 13">Belongs to the TonB-dependent receptor family.</text>
</comment>
<dbReference type="AlphaFoldDB" id="A0A420BFZ1"/>
<dbReference type="InterPro" id="IPR037066">
    <property type="entry name" value="Plug_dom_sf"/>
</dbReference>
<comment type="caution">
    <text evidence="17">The sequence shown here is derived from an EMBL/GenBank/DDBJ whole genome shotgun (WGS) entry which is preliminary data.</text>
</comment>
<dbReference type="PROSITE" id="PS52016">
    <property type="entry name" value="TONB_DEPENDENT_REC_3"/>
    <property type="match status" value="1"/>
</dbReference>
<dbReference type="PANTHER" id="PTHR32552">
    <property type="entry name" value="FERRICHROME IRON RECEPTOR-RELATED"/>
    <property type="match status" value="1"/>
</dbReference>
<dbReference type="EMBL" id="RAPY01000001">
    <property type="protein sequence ID" value="RKE55644.1"/>
    <property type="molecule type" value="Genomic_DNA"/>
</dbReference>
<dbReference type="SUPFAM" id="SSF49464">
    <property type="entry name" value="Carboxypeptidase regulatory domain-like"/>
    <property type="match status" value="1"/>
</dbReference>
<gene>
    <name evidence="17" type="ORF">DFQ12_0479</name>
</gene>
<dbReference type="InterPro" id="IPR039426">
    <property type="entry name" value="TonB-dep_rcpt-like"/>
</dbReference>
<evidence type="ECO:0000256" key="6">
    <source>
        <dbReference type="ARBA" id="ARBA00022729"/>
    </source>
</evidence>
<keyword evidence="7" id="KW-0408">Iron</keyword>
<dbReference type="PANTHER" id="PTHR32552:SF68">
    <property type="entry name" value="FERRICHROME OUTER MEMBRANE TRANSPORTER_PHAGE RECEPTOR"/>
    <property type="match status" value="1"/>
</dbReference>
<sequence>MGIRSIPIAVAMFSLTGVANAQTASIFGKITTIDGNPAESVNLTIKGINRQTRTDKSGNFKFDRLKPGSYQIVASFTGLNPIEKEVTVENNKPVILDFALNENYAQLQEVLVSAFKVNRTTSAVAKMPLNNIENPQVYSTVSHELLKQQAITSFDDALIRNVSGLSRTWESTGRAGDGGAYFSLRGFEAQSNLVNGLPGLSSGILDPAGIEEIQVLKGPSGTLFGASFYGYGGVINTIMKRPYFENGGEVSYNYGSNKLHRATVDLNGVLNKSKTLALRINSAYHHEHSFQDAGFKKSFYFAPSLTYQVNDRLTVNLMTELLDMKRAVAPVFFHSDRVAPLTFKNIDELNLDPKLSFTSNELTIKNPRTNIQGEVLYKINENWNSQTVVSYGKVKSNGIYTYIWGNQGNFFDQYFHNENQKTRTYDLQQNFNGDFKLAGLRNRLLVGVDYFSRDVKENGSGWGLGRRVSPQGEIKGPLLKDGTVLDPVPLTKDAIDKLLAGTKAGDPSHIKNSSFSVYGSDLVDLTDKLSVMLSLRADYFDSKGDVSNKDDDYSQWALSPKFGIVYQIVKDRVSVFANYMNAFYNIAPNITYDGNNVKIGVKSFKPERANQWEFGTKANLIKDRLWTTLALYDITVANRVYSTPTGSVQGGKVESKGFDFDIEALPYQGVSVKAGFSYNDIQIIAGNGNDFYNEKGRAPGGQGPGTLANLWGSYQIQHGNLRNLGFGIGGNYGGKYKVIDNSVTGVFELPSYALLNGSIFYSFHKFRVNFNMNNINNKQYYIGYWSVNPQQKRNFVATVSYKL</sequence>
<feature type="domain" description="TonB-dependent receptor-like beta-barrel" evidence="15">
    <location>
        <begin position="363"/>
        <end position="775"/>
    </location>
</feature>
<keyword evidence="18" id="KW-1185">Reference proteome</keyword>
<evidence type="ECO:0000259" key="16">
    <source>
        <dbReference type="Pfam" id="PF07715"/>
    </source>
</evidence>
<dbReference type="CDD" id="cd01347">
    <property type="entry name" value="ligand_gated_channel"/>
    <property type="match status" value="1"/>
</dbReference>
<keyword evidence="3 12" id="KW-1134">Transmembrane beta strand</keyword>
<keyword evidence="10 12" id="KW-0472">Membrane</keyword>
<keyword evidence="2 12" id="KW-0813">Transport</keyword>
<reference evidence="17 18" key="1">
    <citation type="submission" date="2018-09" db="EMBL/GenBank/DDBJ databases">
        <title>Genomic Encyclopedia of Type Strains, Phase III (KMG-III): the genomes of soil and plant-associated and newly described type strains.</title>
        <authorList>
            <person name="Whitman W."/>
        </authorList>
    </citation>
    <scope>NUCLEOTIDE SEQUENCE [LARGE SCALE GENOMIC DNA]</scope>
    <source>
        <strain evidence="17 18">CECT 7938</strain>
    </source>
</reference>
<evidence type="ECO:0000256" key="14">
    <source>
        <dbReference type="SAM" id="SignalP"/>
    </source>
</evidence>
<keyword evidence="11 12" id="KW-0998">Cell outer membrane</keyword>
<dbReference type="Proteomes" id="UP000286246">
    <property type="component" value="Unassembled WGS sequence"/>
</dbReference>
<protein>
    <submittedName>
        <fullName evidence="17">Iron complex outermembrane receptor protein</fullName>
    </submittedName>
</protein>
<keyword evidence="6 14" id="KW-0732">Signal</keyword>
<dbReference type="Gene3D" id="2.40.170.20">
    <property type="entry name" value="TonB-dependent receptor, beta-barrel domain"/>
    <property type="match status" value="1"/>
</dbReference>
<evidence type="ECO:0000256" key="5">
    <source>
        <dbReference type="ARBA" id="ARBA00022692"/>
    </source>
</evidence>
<dbReference type="GO" id="GO:0015344">
    <property type="term" value="F:siderophore uptake transmembrane transporter activity"/>
    <property type="evidence" value="ECO:0007669"/>
    <property type="project" value="TreeGrafter"/>
</dbReference>